<evidence type="ECO:0000256" key="7">
    <source>
        <dbReference type="SAM" id="Coils"/>
    </source>
</evidence>
<comment type="caution">
    <text evidence="9">The sequence shown here is derived from an EMBL/GenBank/DDBJ whole genome shotgun (WGS) entry which is preliminary data.</text>
</comment>
<dbReference type="InterPro" id="IPR050736">
    <property type="entry name" value="Sensor_HK_Regulatory"/>
</dbReference>
<evidence type="ECO:0000256" key="3">
    <source>
        <dbReference type="ARBA" id="ARBA00022553"/>
    </source>
</evidence>
<dbReference type="OrthoDB" id="9773956at2"/>
<comment type="catalytic activity">
    <reaction evidence="1">
        <text>ATP + protein L-histidine = ADP + protein N-phospho-L-histidine.</text>
        <dbReference type="EC" id="2.7.13.3"/>
    </reaction>
</comment>
<dbReference type="CDD" id="cd00082">
    <property type="entry name" value="HisKA"/>
    <property type="match status" value="1"/>
</dbReference>
<dbReference type="InterPro" id="IPR005467">
    <property type="entry name" value="His_kinase_dom"/>
</dbReference>
<dbReference type="Gene3D" id="1.10.287.130">
    <property type="match status" value="1"/>
</dbReference>
<keyword evidence="6" id="KW-0902">Two-component regulatory system</keyword>
<dbReference type="Pfam" id="PF02518">
    <property type="entry name" value="HATPase_c"/>
    <property type="match status" value="1"/>
</dbReference>
<evidence type="ECO:0000259" key="8">
    <source>
        <dbReference type="PROSITE" id="PS50109"/>
    </source>
</evidence>
<dbReference type="SMART" id="SM00388">
    <property type="entry name" value="HisKA"/>
    <property type="match status" value="1"/>
</dbReference>
<dbReference type="Pfam" id="PF00512">
    <property type="entry name" value="HisKA"/>
    <property type="match status" value="1"/>
</dbReference>
<sequence length="332" mass="36479">MAVLGKRPSFSHSREEAMQALFAKELSVLKEAEGAFTRHPPPEELEHYCEMLAEHYRSMLAQMMKLTSISDATQLQLKRTKLELSSALSNVERLNRNLEAVSQEKDEILALAAHDLRSPLSGIRGLADLIVEESASQAGEIPAFAREIVNVADDTLEMIRDILDIYRLDGGTSAGQHTETLRISDLLAEASDISRANALRKRITMVIESVNADCEILLEKALVVRILENLISNALKYSPHESVVTVRIDIEGKFLQIHVRDQGPGLSEADQAKLFKKFARLASRPTGGESSIGLGLAIVDRIVQHLGGRVWVETTPGQGATFRVELPVTVAG</sequence>
<dbReference type="Proteomes" id="UP000076023">
    <property type="component" value="Unassembled WGS sequence"/>
</dbReference>
<keyword evidence="4" id="KW-0808">Transferase</keyword>
<dbReference type="PRINTS" id="PR00344">
    <property type="entry name" value="BCTRLSENSOR"/>
</dbReference>
<keyword evidence="3" id="KW-0597">Phosphoprotein</keyword>
<keyword evidence="10" id="KW-1185">Reference proteome</keyword>
<reference evidence="10" key="1">
    <citation type="journal article" date="2017" name="Genome Announc.">
        <title>Draft Genome Sequence of Terrimicrobium sacchariphilum NM-5T, a Facultative Anaerobic Soil Bacterium of the Class Spartobacteria.</title>
        <authorList>
            <person name="Qiu Y.L."/>
            <person name="Tourlousse D.M."/>
            <person name="Matsuura N."/>
            <person name="Ohashi A."/>
            <person name="Sekiguchi Y."/>
        </authorList>
    </citation>
    <scope>NUCLEOTIDE SEQUENCE [LARGE SCALE GENOMIC DNA]</scope>
    <source>
        <strain evidence="10">NM-5</strain>
    </source>
</reference>
<gene>
    <name evidence="9" type="ORF">TSACC_23372</name>
</gene>
<protein>
    <recommendedName>
        <fullName evidence="2">histidine kinase</fullName>
        <ecNumber evidence="2">2.7.13.3</ecNumber>
    </recommendedName>
</protein>
<dbReference type="InterPro" id="IPR036890">
    <property type="entry name" value="HATPase_C_sf"/>
</dbReference>
<dbReference type="STRING" id="690879.TSACC_23372"/>
<dbReference type="InterPro" id="IPR003594">
    <property type="entry name" value="HATPase_dom"/>
</dbReference>
<dbReference type="InterPro" id="IPR004358">
    <property type="entry name" value="Sig_transdc_His_kin-like_C"/>
</dbReference>
<dbReference type="FunFam" id="3.30.565.10:FF:000006">
    <property type="entry name" value="Sensor histidine kinase WalK"/>
    <property type="match status" value="1"/>
</dbReference>
<dbReference type="InParanoid" id="A0A146GEM7"/>
<dbReference type="EC" id="2.7.13.3" evidence="2"/>
<keyword evidence="7" id="KW-0175">Coiled coil</keyword>
<feature type="coiled-coil region" evidence="7">
    <location>
        <begin position="77"/>
        <end position="111"/>
    </location>
</feature>
<name>A0A146GEM7_TERSA</name>
<dbReference type="EMBL" id="BDCO01000002">
    <property type="protein sequence ID" value="GAT34938.1"/>
    <property type="molecule type" value="Genomic_DNA"/>
</dbReference>
<evidence type="ECO:0000256" key="2">
    <source>
        <dbReference type="ARBA" id="ARBA00012438"/>
    </source>
</evidence>
<dbReference type="SMART" id="SM00387">
    <property type="entry name" value="HATPase_c"/>
    <property type="match status" value="1"/>
</dbReference>
<evidence type="ECO:0000256" key="1">
    <source>
        <dbReference type="ARBA" id="ARBA00000085"/>
    </source>
</evidence>
<dbReference type="InterPro" id="IPR003661">
    <property type="entry name" value="HisK_dim/P_dom"/>
</dbReference>
<organism evidence="9 10">
    <name type="scientific">Terrimicrobium sacchariphilum</name>
    <dbReference type="NCBI Taxonomy" id="690879"/>
    <lineage>
        <taxon>Bacteria</taxon>
        <taxon>Pseudomonadati</taxon>
        <taxon>Verrucomicrobiota</taxon>
        <taxon>Terrimicrobiia</taxon>
        <taxon>Terrimicrobiales</taxon>
        <taxon>Terrimicrobiaceae</taxon>
        <taxon>Terrimicrobium</taxon>
    </lineage>
</organism>
<feature type="domain" description="Histidine kinase" evidence="8">
    <location>
        <begin position="111"/>
        <end position="330"/>
    </location>
</feature>
<dbReference type="GO" id="GO:0000155">
    <property type="term" value="F:phosphorelay sensor kinase activity"/>
    <property type="evidence" value="ECO:0007669"/>
    <property type="project" value="InterPro"/>
</dbReference>
<evidence type="ECO:0000256" key="6">
    <source>
        <dbReference type="ARBA" id="ARBA00023012"/>
    </source>
</evidence>
<keyword evidence="5 9" id="KW-0418">Kinase</keyword>
<evidence type="ECO:0000313" key="10">
    <source>
        <dbReference type="Proteomes" id="UP000076023"/>
    </source>
</evidence>
<dbReference type="CDD" id="cd00075">
    <property type="entry name" value="HATPase"/>
    <property type="match status" value="1"/>
</dbReference>
<dbReference type="PANTHER" id="PTHR43711:SF31">
    <property type="entry name" value="HISTIDINE KINASE"/>
    <property type="match status" value="1"/>
</dbReference>
<dbReference type="SUPFAM" id="SSF55874">
    <property type="entry name" value="ATPase domain of HSP90 chaperone/DNA topoisomerase II/histidine kinase"/>
    <property type="match status" value="1"/>
</dbReference>
<accession>A0A146GEM7</accession>
<proteinExistence type="predicted"/>
<dbReference type="RefSeq" id="WP_084400574.1">
    <property type="nucleotide sequence ID" value="NZ_BDCO01000002.1"/>
</dbReference>
<dbReference type="AlphaFoldDB" id="A0A146GEM7"/>
<dbReference type="InterPro" id="IPR036097">
    <property type="entry name" value="HisK_dim/P_sf"/>
</dbReference>
<evidence type="ECO:0000313" key="9">
    <source>
        <dbReference type="EMBL" id="GAT34938.1"/>
    </source>
</evidence>
<dbReference type="SUPFAM" id="SSF47384">
    <property type="entry name" value="Homodimeric domain of signal transducing histidine kinase"/>
    <property type="match status" value="1"/>
</dbReference>
<evidence type="ECO:0000256" key="5">
    <source>
        <dbReference type="ARBA" id="ARBA00022777"/>
    </source>
</evidence>
<dbReference type="PROSITE" id="PS50109">
    <property type="entry name" value="HIS_KIN"/>
    <property type="match status" value="1"/>
</dbReference>
<dbReference type="Gene3D" id="3.30.565.10">
    <property type="entry name" value="Histidine kinase-like ATPase, C-terminal domain"/>
    <property type="match status" value="1"/>
</dbReference>
<evidence type="ECO:0000256" key="4">
    <source>
        <dbReference type="ARBA" id="ARBA00022679"/>
    </source>
</evidence>
<dbReference type="PANTHER" id="PTHR43711">
    <property type="entry name" value="TWO-COMPONENT HISTIDINE KINASE"/>
    <property type="match status" value="1"/>
</dbReference>